<evidence type="ECO:0000313" key="3">
    <source>
        <dbReference type="EMBL" id="TCZ65342.1"/>
    </source>
</evidence>
<sequence>MVTVTLADAKTQLSALVERAARGETVQITRCGKPVAQITPIEAPRKRISLEELRAFTDSLRIKGEPEPNQVRRMRDGDRY</sequence>
<evidence type="ECO:0000313" key="4">
    <source>
        <dbReference type="Proteomes" id="UP000295023"/>
    </source>
</evidence>
<dbReference type="SUPFAM" id="SSF143120">
    <property type="entry name" value="YefM-like"/>
    <property type="match status" value="1"/>
</dbReference>
<evidence type="ECO:0000256" key="1">
    <source>
        <dbReference type="ARBA" id="ARBA00009981"/>
    </source>
</evidence>
<dbReference type="Proteomes" id="UP000295023">
    <property type="component" value="Unassembled WGS sequence"/>
</dbReference>
<dbReference type="OrthoDB" id="9800503at2"/>
<dbReference type="EMBL" id="SKBM01000003">
    <property type="protein sequence ID" value="TCZ65342.1"/>
    <property type="molecule type" value="Genomic_DNA"/>
</dbReference>
<name>A0A4R4DTJ6_9PROT</name>
<dbReference type="NCBIfam" id="TIGR01552">
    <property type="entry name" value="phd_fam"/>
    <property type="match status" value="1"/>
</dbReference>
<proteinExistence type="inferred from homology"/>
<dbReference type="Pfam" id="PF02604">
    <property type="entry name" value="PhdYeFM_antitox"/>
    <property type="match status" value="1"/>
</dbReference>
<comment type="caution">
    <text evidence="3">The sequence shown here is derived from an EMBL/GenBank/DDBJ whole genome shotgun (WGS) entry which is preliminary data.</text>
</comment>
<dbReference type="InterPro" id="IPR036165">
    <property type="entry name" value="YefM-like_sf"/>
</dbReference>
<reference evidence="3 4" key="1">
    <citation type="submission" date="2019-03" db="EMBL/GenBank/DDBJ databases">
        <title>Paracraurococcus aquatilis NE82 genome sequence.</title>
        <authorList>
            <person name="Zhao Y."/>
            <person name="Du Z."/>
        </authorList>
    </citation>
    <scope>NUCLEOTIDE SEQUENCE [LARGE SCALE GENOMIC DNA]</scope>
    <source>
        <strain evidence="3 4">NE82</strain>
    </source>
</reference>
<comment type="function">
    <text evidence="2">Antitoxin component of a type II toxin-antitoxin (TA) system.</text>
</comment>
<organism evidence="3 4">
    <name type="scientific">Roseicella aquatilis</name>
    <dbReference type="NCBI Taxonomy" id="2527868"/>
    <lineage>
        <taxon>Bacteria</taxon>
        <taxon>Pseudomonadati</taxon>
        <taxon>Pseudomonadota</taxon>
        <taxon>Alphaproteobacteria</taxon>
        <taxon>Acetobacterales</taxon>
        <taxon>Roseomonadaceae</taxon>
        <taxon>Roseicella</taxon>
    </lineage>
</organism>
<accession>A0A4R4DTJ6</accession>
<gene>
    <name evidence="3" type="ORF">EXY23_03970</name>
</gene>
<dbReference type="RefSeq" id="WP_132284802.1">
    <property type="nucleotide sequence ID" value="NZ_SKBM01000003.1"/>
</dbReference>
<protein>
    <recommendedName>
        <fullName evidence="2">Antitoxin</fullName>
    </recommendedName>
</protein>
<dbReference type="PANTHER" id="PTHR35377">
    <property type="entry name" value="ANTITOXIN VAPB49-RELATED-RELATED"/>
    <property type="match status" value="1"/>
</dbReference>
<dbReference type="AlphaFoldDB" id="A0A4R4DTJ6"/>
<dbReference type="InterPro" id="IPR051416">
    <property type="entry name" value="phD-YefM_TA_antitoxins"/>
</dbReference>
<keyword evidence="4" id="KW-1185">Reference proteome</keyword>
<dbReference type="InterPro" id="IPR006442">
    <property type="entry name" value="Antitoxin_Phd/YefM"/>
</dbReference>
<dbReference type="Gene3D" id="3.40.1620.10">
    <property type="entry name" value="YefM-like domain"/>
    <property type="match status" value="1"/>
</dbReference>
<comment type="similarity">
    <text evidence="1 2">Belongs to the phD/YefM antitoxin family.</text>
</comment>
<evidence type="ECO:0000256" key="2">
    <source>
        <dbReference type="RuleBase" id="RU362080"/>
    </source>
</evidence>